<comment type="caution">
    <text evidence="1">The sequence shown here is derived from an EMBL/GenBank/DDBJ whole genome shotgun (WGS) entry which is preliminary data.</text>
</comment>
<protein>
    <submittedName>
        <fullName evidence="1">Uncharacterized protein</fullName>
    </submittedName>
</protein>
<reference evidence="1" key="1">
    <citation type="submission" date="2021-03" db="EMBL/GenBank/DDBJ databases">
        <title>Genomic Encyclopedia of Type Strains, Phase IV (KMG-IV): sequencing the most valuable type-strain genomes for metagenomic binning, comparative biology and taxonomic classification.</title>
        <authorList>
            <person name="Goeker M."/>
        </authorList>
    </citation>
    <scope>NUCLEOTIDE SEQUENCE</scope>
    <source>
        <strain evidence="1">DSM 18131</strain>
    </source>
</reference>
<dbReference type="EMBL" id="JAGGJR010000005">
    <property type="protein sequence ID" value="MBP1873602.1"/>
    <property type="molecule type" value="Genomic_DNA"/>
</dbReference>
<dbReference type="Proteomes" id="UP000823773">
    <property type="component" value="Unassembled WGS sequence"/>
</dbReference>
<sequence>MTDSWLINHETDIEKMLNRFTLPDVVHVTKATEDGPLCYGKDRSIHHSHWGVESDIGRHRTRLAWFSFDNVVASGGVRMDAPHLRSDYVVKKILILVGLGAGESRMFSVKVLQIRGQFYDRLVRWRLTLGIERNDLLRKEHYDAYLETLKRKSLGPLPINERLDQVLSDLYSGKRMLDEFYRPAEKNKKQLFNWELLAELLGTTKIALSTSRPFVIDLADRLSSLEHPLTERIVNSIIRTDDKETRDDYSEASVEKLLNLWKLIHRLTVSGLLPIGGLSFNPFKKLTLKQTVRSLNPRLIERTGTLAPEDFIRLLQTACKWAFEYGEYILEAAGARRGFKHKYWAAHKKNFISHFDKIRPEGAPKLHHGWTISVFDTESKSDRISLGDAVKHLMTACAIIIASFSARRGGEISMLMSNCIS</sequence>
<organism evidence="1 2">
    <name type="scientific">Ensifer adhaerens</name>
    <name type="common">Sinorhizobium morelense</name>
    <dbReference type="NCBI Taxonomy" id="106592"/>
    <lineage>
        <taxon>Bacteria</taxon>
        <taxon>Pseudomonadati</taxon>
        <taxon>Pseudomonadota</taxon>
        <taxon>Alphaproteobacteria</taxon>
        <taxon>Hyphomicrobiales</taxon>
        <taxon>Rhizobiaceae</taxon>
        <taxon>Sinorhizobium/Ensifer group</taxon>
        <taxon>Ensifer</taxon>
    </lineage>
</organism>
<keyword evidence="2" id="KW-1185">Reference proteome</keyword>
<evidence type="ECO:0000313" key="1">
    <source>
        <dbReference type="EMBL" id="MBP1873602.1"/>
    </source>
</evidence>
<gene>
    <name evidence="1" type="ORF">J2Z19_003321</name>
</gene>
<name>A0ACC5SXL8_ENSAD</name>
<accession>A0ACC5SXL8</accession>
<proteinExistence type="predicted"/>
<evidence type="ECO:0000313" key="2">
    <source>
        <dbReference type="Proteomes" id="UP000823773"/>
    </source>
</evidence>